<evidence type="ECO:0000256" key="2">
    <source>
        <dbReference type="ARBA" id="ARBA00022603"/>
    </source>
</evidence>
<dbReference type="GO" id="GO:0009234">
    <property type="term" value="P:menaquinone biosynthetic process"/>
    <property type="evidence" value="ECO:0007669"/>
    <property type="project" value="UniProtKB-KW"/>
</dbReference>
<sequence>MTPSPSVAPGNPAILPPHTPLPLYYKNEAEHQAFLRRIFDSTAADYDRIESVLAFGTGPAYRRAALTQAGLVAGAQVLDVGIGTGLVAREALKIIGPTGKLVGVDPSVGMMEQINLPGVELVPGVAESLPRPDASCDFVSMGYAMRHISDVAAAFSEFHRVLRPGGRLVVLEITKPQGRIATALLKGYMRAVVPLIARVVGRRSNTSELWRYYWDTIEACIPPERVLEALRAAGFTEVRRHASLGVFSEYMARKPENTVEAG</sequence>
<evidence type="ECO:0000256" key="3">
    <source>
        <dbReference type="ARBA" id="ARBA00022679"/>
    </source>
</evidence>
<keyword evidence="3 6" id="KW-0808">Transferase</keyword>
<keyword evidence="1" id="KW-0474">Menaquinone biosynthesis</keyword>
<dbReference type="OrthoDB" id="9808140at2"/>
<dbReference type="PANTHER" id="PTHR43591:SF24">
    <property type="entry name" value="2-METHOXY-6-POLYPRENYL-1,4-BENZOQUINOL METHYLASE, MITOCHONDRIAL"/>
    <property type="match status" value="1"/>
</dbReference>
<dbReference type="Pfam" id="PF01209">
    <property type="entry name" value="Ubie_methyltran"/>
    <property type="match status" value="1"/>
</dbReference>
<dbReference type="GO" id="GO:0008168">
    <property type="term" value="F:methyltransferase activity"/>
    <property type="evidence" value="ECO:0007669"/>
    <property type="project" value="UniProtKB-KW"/>
</dbReference>
<dbReference type="PROSITE" id="PS01184">
    <property type="entry name" value="UBIE_2"/>
    <property type="match status" value="1"/>
</dbReference>
<evidence type="ECO:0000313" key="7">
    <source>
        <dbReference type="Proteomes" id="UP000425817"/>
    </source>
</evidence>
<dbReference type="GO" id="GO:0032259">
    <property type="term" value="P:methylation"/>
    <property type="evidence" value="ECO:0007669"/>
    <property type="project" value="UniProtKB-KW"/>
</dbReference>
<proteinExistence type="predicted"/>
<gene>
    <name evidence="6" type="ORF">GOQ09_14535</name>
</gene>
<keyword evidence="2 6" id="KW-0489">Methyltransferase</keyword>
<dbReference type="InterPro" id="IPR023576">
    <property type="entry name" value="UbiE/COQ5_MeTrFase_CS"/>
</dbReference>
<name>A0A6I6HHE7_VARPD</name>
<dbReference type="RefSeq" id="WP_126746026.1">
    <property type="nucleotide sequence ID" value="NZ_CP046622.1"/>
</dbReference>
<evidence type="ECO:0000313" key="6">
    <source>
        <dbReference type="EMBL" id="QGW82715.1"/>
    </source>
</evidence>
<organism evidence="6 7">
    <name type="scientific">Variovorax paradoxus</name>
    <dbReference type="NCBI Taxonomy" id="34073"/>
    <lineage>
        <taxon>Bacteria</taxon>
        <taxon>Pseudomonadati</taxon>
        <taxon>Pseudomonadota</taxon>
        <taxon>Betaproteobacteria</taxon>
        <taxon>Burkholderiales</taxon>
        <taxon>Comamonadaceae</taxon>
        <taxon>Variovorax</taxon>
    </lineage>
</organism>
<keyword evidence="5" id="KW-0949">S-adenosyl-L-methionine</keyword>
<evidence type="ECO:0000256" key="4">
    <source>
        <dbReference type="ARBA" id="ARBA00022688"/>
    </source>
</evidence>
<keyword evidence="4" id="KW-0831">Ubiquinone biosynthesis</keyword>
<reference evidence="6 7" key="1">
    <citation type="submission" date="2019-12" db="EMBL/GenBank/DDBJ databases">
        <title>Hybrid Genome Assemblies of two High G+C Isolates from Undergraduate Microbiology Courses.</title>
        <authorList>
            <person name="Ne Ville C.J."/>
            <person name="Enright D."/>
            <person name="Hernandez I."/>
            <person name="Dodsworth J."/>
            <person name="Orwin P.M."/>
        </authorList>
    </citation>
    <scope>NUCLEOTIDE SEQUENCE [LARGE SCALE GENOMIC DNA]</scope>
    <source>
        <strain evidence="6 7">CSUSB</strain>
    </source>
</reference>
<dbReference type="EMBL" id="CP046622">
    <property type="protein sequence ID" value="QGW82715.1"/>
    <property type="molecule type" value="Genomic_DNA"/>
</dbReference>
<dbReference type="SUPFAM" id="SSF53335">
    <property type="entry name" value="S-adenosyl-L-methionine-dependent methyltransferases"/>
    <property type="match status" value="1"/>
</dbReference>
<accession>A0A6I6HHE7</accession>
<dbReference type="InterPro" id="IPR029063">
    <property type="entry name" value="SAM-dependent_MTases_sf"/>
</dbReference>
<dbReference type="PANTHER" id="PTHR43591">
    <property type="entry name" value="METHYLTRANSFERASE"/>
    <property type="match status" value="1"/>
</dbReference>
<dbReference type="CDD" id="cd02440">
    <property type="entry name" value="AdoMet_MTases"/>
    <property type="match status" value="1"/>
</dbReference>
<dbReference type="GO" id="GO:0006744">
    <property type="term" value="P:ubiquinone biosynthetic process"/>
    <property type="evidence" value="ECO:0007669"/>
    <property type="project" value="UniProtKB-KW"/>
</dbReference>
<protein>
    <submittedName>
        <fullName evidence="6">Methyltransferase domain-containing protein</fullName>
    </submittedName>
</protein>
<dbReference type="Gene3D" id="3.40.50.150">
    <property type="entry name" value="Vaccinia Virus protein VP39"/>
    <property type="match status" value="1"/>
</dbReference>
<dbReference type="Proteomes" id="UP000425817">
    <property type="component" value="Chromosome"/>
</dbReference>
<dbReference type="PROSITE" id="PS51608">
    <property type="entry name" value="SAM_MT_UBIE"/>
    <property type="match status" value="1"/>
</dbReference>
<dbReference type="InterPro" id="IPR004033">
    <property type="entry name" value="UbiE/COQ5_MeTrFase"/>
</dbReference>
<evidence type="ECO:0000256" key="5">
    <source>
        <dbReference type="ARBA" id="ARBA00022691"/>
    </source>
</evidence>
<dbReference type="AlphaFoldDB" id="A0A6I6HHE7"/>
<evidence type="ECO:0000256" key="1">
    <source>
        <dbReference type="ARBA" id="ARBA00022428"/>
    </source>
</evidence>